<organism evidence="1 2">
    <name type="scientific">Penicillium canariense</name>
    <dbReference type="NCBI Taxonomy" id="189055"/>
    <lineage>
        <taxon>Eukaryota</taxon>
        <taxon>Fungi</taxon>
        <taxon>Dikarya</taxon>
        <taxon>Ascomycota</taxon>
        <taxon>Pezizomycotina</taxon>
        <taxon>Eurotiomycetes</taxon>
        <taxon>Eurotiomycetidae</taxon>
        <taxon>Eurotiales</taxon>
        <taxon>Aspergillaceae</taxon>
        <taxon>Penicillium</taxon>
    </lineage>
</organism>
<accession>A0A9W9I3U7</accession>
<evidence type="ECO:0008006" key="3">
    <source>
        <dbReference type="Google" id="ProtNLM"/>
    </source>
</evidence>
<dbReference type="RefSeq" id="XP_056542739.1">
    <property type="nucleotide sequence ID" value="XM_056687184.1"/>
</dbReference>
<dbReference type="InterPro" id="IPR011008">
    <property type="entry name" value="Dimeric_a/b-barrel"/>
</dbReference>
<reference evidence="1" key="2">
    <citation type="journal article" date="2023" name="IMA Fungus">
        <title>Comparative genomic study of the Penicillium genus elucidates a diverse pangenome and 15 lateral gene transfer events.</title>
        <authorList>
            <person name="Petersen C."/>
            <person name="Sorensen T."/>
            <person name="Nielsen M.R."/>
            <person name="Sondergaard T.E."/>
            <person name="Sorensen J.L."/>
            <person name="Fitzpatrick D.A."/>
            <person name="Frisvad J.C."/>
            <person name="Nielsen K.L."/>
        </authorList>
    </citation>
    <scope>NUCLEOTIDE SEQUENCE</scope>
    <source>
        <strain evidence="1">IBT 26290</strain>
    </source>
</reference>
<dbReference type="EMBL" id="JAPQKN010000003">
    <property type="protein sequence ID" value="KAJ5166278.1"/>
    <property type="molecule type" value="Genomic_DNA"/>
</dbReference>
<dbReference type="SUPFAM" id="SSF54909">
    <property type="entry name" value="Dimeric alpha+beta barrel"/>
    <property type="match status" value="1"/>
</dbReference>
<evidence type="ECO:0000313" key="2">
    <source>
        <dbReference type="Proteomes" id="UP001149163"/>
    </source>
</evidence>
<dbReference type="OrthoDB" id="5153884at2759"/>
<evidence type="ECO:0000313" key="1">
    <source>
        <dbReference type="EMBL" id="KAJ5166278.1"/>
    </source>
</evidence>
<dbReference type="Gene3D" id="3.30.70.100">
    <property type="match status" value="1"/>
</dbReference>
<protein>
    <recommendedName>
        <fullName evidence="3">ABM domain-containing protein</fullName>
    </recommendedName>
</protein>
<sequence>MPISLTLLQSPLVPFVFGESWSKTLSEAEPPSHPILSVCKMSLRPGTNVHHGNQTAARLWTTSIDYIRSIPDCTAFYWASVKNEPETLIALLQWKDVSAWKKFQSSIGFRLMTAFSTPGCLNRALPLSLPDGVTSGDIVEMVPFQVAAAESTTNFTTIWAQFTANAQEANDPRWIVSGGWLERDGPRNYDSREEKALADQQPSVFLALIFCKDSPLSASTLSPSLQEGVSLLSQFVTGPCILTTPLRCETVAQPMPDLASPSQPISCNSMSRLLKIHPPRL</sequence>
<comment type="caution">
    <text evidence="1">The sequence shown here is derived from an EMBL/GenBank/DDBJ whole genome shotgun (WGS) entry which is preliminary data.</text>
</comment>
<keyword evidence="2" id="KW-1185">Reference proteome</keyword>
<name>A0A9W9I3U7_9EURO</name>
<dbReference type="GeneID" id="81426360"/>
<reference evidence="1" key="1">
    <citation type="submission" date="2022-11" db="EMBL/GenBank/DDBJ databases">
        <authorList>
            <person name="Petersen C."/>
        </authorList>
    </citation>
    <scope>NUCLEOTIDE SEQUENCE</scope>
    <source>
        <strain evidence="1">IBT 26290</strain>
    </source>
</reference>
<proteinExistence type="predicted"/>
<dbReference type="AlphaFoldDB" id="A0A9W9I3U7"/>
<gene>
    <name evidence="1" type="ORF">N7482_005059</name>
</gene>
<dbReference type="Proteomes" id="UP001149163">
    <property type="component" value="Unassembled WGS sequence"/>
</dbReference>